<dbReference type="PANTHER" id="PTHR43740:SF2">
    <property type="entry name" value="LEUCINE--TRNA LIGASE, MITOCHONDRIAL"/>
    <property type="match status" value="1"/>
</dbReference>
<dbReference type="InterPro" id="IPR009080">
    <property type="entry name" value="tRNAsynth_Ia_anticodon-bd"/>
</dbReference>
<dbReference type="FunFam" id="3.40.50.620:FF:000056">
    <property type="entry name" value="Leucine--tRNA ligase"/>
    <property type="match status" value="1"/>
</dbReference>
<feature type="domain" description="Aminoacyl-tRNA synthetase class Ia" evidence="11">
    <location>
        <begin position="409"/>
        <end position="599"/>
    </location>
</feature>
<proteinExistence type="inferred from homology"/>
<comment type="similarity">
    <text evidence="1 9 10">Belongs to the class-I aminoacyl-tRNA synthetase family.</text>
</comment>
<keyword evidence="3 9" id="KW-0436">Ligase</keyword>
<reference evidence="14 15" key="1">
    <citation type="journal article" date="2016" name="Nat. Commun.">
        <title>Thousands of microbial genomes shed light on interconnected biogeochemical processes in an aquifer system.</title>
        <authorList>
            <person name="Anantharaman K."/>
            <person name="Brown C.T."/>
            <person name="Hug L.A."/>
            <person name="Sharon I."/>
            <person name="Castelle C.J."/>
            <person name="Probst A.J."/>
            <person name="Thomas B.C."/>
            <person name="Singh A."/>
            <person name="Wilkins M.J."/>
            <person name="Karaoz U."/>
            <person name="Brodie E.L."/>
            <person name="Williams K.H."/>
            <person name="Hubbard S.S."/>
            <person name="Banfield J.F."/>
        </authorList>
    </citation>
    <scope>NUCLEOTIDE SEQUENCE [LARGE SCALE GENOMIC DNA]</scope>
</reference>
<comment type="catalytic activity">
    <reaction evidence="8 9">
        <text>tRNA(Leu) + L-leucine + ATP = L-leucyl-tRNA(Leu) + AMP + diphosphate</text>
        <dbReference type="Rhea" id="RHEA:11688"/>
        <dbReference type="Rhea" id="RHEA-COMP:9613"/>
        <dbReference type="Rhea" id="RHEA-COMP:9622"/>
        <dbReference type="ChEBI" id="CHEBI:30616"/>
        <dbReference type="ChEBI" id="CHEBI:33019"/>
        <dbReference type="ChEBI" id="CHEBI:57427"/>
        <dbReference type="ChEBI" id="CHEBI:78442"/>
        <dbReference type="ChEBI" id="CHEBI:78494"/>
        <dbReference type="ChEBI" id="CHEBI:456215"/>
        <dbReference type="EC" id="6.1.1.4"/>
    </reaction>
</comment>
<evidence type="ECO:0000256" key="2">
    <source>
        <dbReference type="ARBA" id="ARBA00022490"/>
    </source>
</evidence>
<dbReference type="InterPro" id="IPR025709">
    <property type="entry name" value="Leu_tRNA-synth_edit"/>
</dbReference>
<gene>
    <name evidence="9" type="primary">leuS</name>
    <name evidence="14" type="ORF">A3J48_01405</name>
</gene>
<dbReference type="CDD" id="cd07958">
    <property type="entry name" value="Anticodon_Ia_Leu_BEm"/>
    <property type="match status" value="1"/>
</dbReference>
<evidence type="ECO:0000259" key="12">
    <source>
        <dbReference type="Pfam" id="PF08264"/>
    </source>
</evidence>
<dbReference type="Gene3D" id="3.40.50.620">
    <property type="entry name" value="HUPs"/>
    <property type="match status" value="2"/>
</dbReference>
<dbReference type="GO" id="GO:0004823">
    <property type="term" value="F:leucine-tRNA ligase activity"/>
    <property type="evidence" value="ECO:0007669"/>
    <property type="project" value="UniProtKB-UniRule"/>
</dbReference>
<comment type="caution">
    <text evidence="9">Lacks conserved residue(s) required for the propagation of feature annotation.</text>
</comment>
<evidence type="ECO:0000256" key="8">
    <source>
        <dbReference type="ARBA" id="ARBA00047469"/>
    </source>
</evidence>
<sequence length="802" mass="90942">MEKKWQKYWEEKKLFETPDLPEGEKVYILDMFPYPSADGLHVGHPEGYTATDIMARHLRMKGKSVLHPMGWDAFGLPAENYAIKTGTHPATVTQKNIDNFRKQIKSLGLSYDWSREVSTTDPNYYKWTQWIFLQLFKKGLAYETDAPINWCPKDKTGLANEEVVDGKCERCGTPVERKKMRQWILKITAYADRLLSDLEKVDWPEPIKKLQRDWIGKKMGAKVFFEVRGMKADIEIFTTRVDTIFGATFIVLAPEHKLIREIVTPAQSEQVMAYIDHAAGKADLEREVEAAADKSGVFTGAYAVNPINQQEIPIWVADYVLGNVGAGAIMAVPAHDARDYDFAKKYDLAIHAVVVAEGSDANIDLPYTGEGVLVDSGGFSGMHSDEAKKNILNYLERRGEGEKAETLKLRDWIFSRQRYWGEPIPIVHCPSCGIVPVREIDLPVLLPEVEKYEPTGTGESPLAAIEDWVNTRCPKCSGEAKRETNTMPQWAGSCWYYLRFIDPHNSKEAWDKEKEKVWMPVDLYVGGAEHAVLHLLYARFWHKVLFDAGFVSTDEPFKSLRNQGLILAPDGQKMSKSRGNVINPDDIIKEFGADTLRVYEMFMGPFEDAKPWNTRSMVGISRFLKRVWDISEAVLDAEPAKKSPKELEARLQILVNKVTSDIENMKFNTAIAAMMEFSHSLLASPGEVSRKVISTYVLILSPFAPHIAEEIWERLGNKRSVQKSSWPDIREVEAGQKVRLAVQVNGKLRDTLEVPADMEKEEVAAMALKSEKIKTYIQNISQVEKMIYVPGRILNFVVKKVV</sequence>
<dbReference type="Proteomes" id="UP000176786">
    <property type="component" value="Unassembled WGS sequence"/>
</dbReference>
<keyword evidence="7 9" id="KW-0030">Aminoacyl-tRNA synthetase</keyword>
<evidence type="ECO:0000259" key="11">
    <source>
        <dbReference type="Pfam" id="PF00133"/>
    </source>
</evidence>
<dbReference type="GO" id="GO:0002161">
    <property type="term" value="F:aminoacyl-tRNA deacylase activity"/>
    <property type="evidence" value="ECO:0007669"/>
    <property type="project" value="InterPro"/>
</dbReference>
<dbReference type="InterPro" id="IPR002300">
    <property type="entry name" value="aa-tRNA-synth_Ia"/>
</dbReference>
<evidence type="ECO:0000313" key="14">
    <source>
        <dbReference type="EMBL" id="OGE84783.1"/>
    </source>
</evidence>
<dbReference type="InterPro" id="IPR013155">
    <property type="entry name" value="M/V/L/I-tRNA-synth_anticd-bd"/>
</dbReference>
<accession>A0A1F5P4H7</accession>
<evidence type="ECO:0000256" key="1">
    <source>
        <dbReference type="ARBA" id="ARBA00005594"/>
    </source>
</evidence>
<dbReference type="AlphaFoldDB" id="A0A1F5P4H7"/>
<dbReference type="Pfam" id="PF00133">
    <property type="entry name" value="tRNA-synt_1"/>
    <property type="match status" value="2"/>
</dbReference>
<dbReference type="GO" id="GO:0006429">
    <property type="term" value="P:leucyl-tRNA aminoacylation"/>
    <property type="evidence" value="ECO:0007669"/>
    <property type="project" value="UniProtKB-UniRule"/>
</dbReference>
<evidence type="ECO:0000256" key="4">
    <source>
        <dbReference type="ARBA" id="ARBA00022741"/>
    </source>
</evidence>
<dbReference type="PRINTS" id="PR00985">
    <property type="entry name" value="TRNASYNTHLEU"/>
</dbReference>
<dbReference type="GO" id="GO:0005524">
    <property type="term" value="F:ATP binding"/>
    <property type="evidence" value="ECO:0007669"/>
    <property type="project" value="UniProtKB-UniRule"/>
</dbReference>
<dbReference type="EC" id="6.1.1.4" evidence="9"/>
<dbReference type="InterPro" id="IPR009008">
    <property type="entry name" value="Val/Leu/Ile-tRNA-synth_edit"/>
</dbReference>
<dbReference type="PANTHER" id="PTHR43740">
    <property type="entry name" value="LEUCYL-TRNA SYNTHETASE"/>
    <property type="match status" value="1"/>
</dbReference>
<comment type="caution">
    <text evidence="14">The sequence shown here is derived from an EMBL/GenBank/DDBJ whole genome shotgun (WGS) entry which is preliminary data.</text>
</comment>
<dbReference type="EMBL" id="MFES01000035">
    <property type="protein sequence ID" value="OGE84783.1"/>
    <property type="molecule type" value="Genomic_DNA"/>
</dbReference>
<feature type="binding site" evidence="9">
    <location>
        <position position="576"/>
    </location>
    <ligand>
        <name>ATP</name>
        <dbReference type="ChEBI" id="CHEBI:30616"/>
    </ligand>
</feature>
<evidence type="ECO:0000256" key="10">
    <source>
        <dbReference type="RuleBase" id="RU363035"/>
    </source>
</evidence>
<evidence type="ECO:0000256" key="6">
    <source>
        <dbReference type="ARBA" id="ARBA00022917"/>
    </source>
</evidence>
<dbReference type="InterPro" id="IPR001412">
    <property type="entry name" value="aa-tRNA-synth_I_CS"/>
</dbReference>
<evidence type="ECO:0000259" key="13">
    <source>
        <dbReference type="Pfam" id="PF13603"/>
    </source>
</evidence>
<evidence type="ECO:0000256" key="9">
    <source>
        <dbReference type="HAMAP-Rule" id="MF_00049"/>
    </source>
</evidence>
<dbReference type="Pfam" id="PF13603">
    <property type="entry name" value="tRNA-synt_1_2"/>
    <property type="match status" value="1"/>
</dbReference>
<feature type="domain" description="Aminoacyl-tRNA synthetase class Ia" evidence="11">
    <location>
        <begin position="4"/>
        <end position="210"/>
    </location>
</feature>
<dbReference type="Gene3D" id="3.10.20.590">
    <property type="match status" value="1"/>
</dbReference>
<protein>
    <recommendedName>
        <fullName evidence="9">Leucine--tRNA ligase</fullName>
        <ecNumber evidence="9">6.1.1.4</ecNumber>
    </recommendedName>
    <alternativeName>
        <fullName evidence="9">Leucyl-tRNA synthetase</fullName>
        <shortName evidence="9">LeuRS</shortName>
    </alternativeName>
</protein>
<dbReference type="PROSITE" id="PS00178">
    <property type="entry name" value="AA_TRNA_LIGASE_I"/>
    <property type="match status" value="1"/>
</dbReference>
<dbReference type="InterPro" id="IPR002302">
    <property type="entry name" value="Leu-tRNA-ligase"/>
</dbReference>
<dbReference type="SUPFAM" id="SSF50677">
    <property type="entry name" value="ValRS/IleRS/LeuRS editing domain"/>
    <property type="match status" value="1"/>
</dbReference>
<feature type="domain" description="Leucyl-tRNA synthetase editing" evidence="13">
    <location>
        <begin position="212"/>
        <end position="396"/>
    </location>
</feature>
<dbReference type="STRING" id="1817832.A3J48_01405"/>
<comment type="subcellular location">
    <subcellularLocation>
        <location evidence="9">Cytoplasm</location>
    </subcellularLocation>
</comment>
<feature type="domain" description="Methionyl/Valyl/Leucyl/Isoleucyl-tRNA synthetase anticodon-binding" evidence="12">
    <location>
        <begin position="645"/>
        <end position="762"/>
    </location>
</feature>
<evidence type="ECO:0000313" key="15">
    <source>
        <dbReference type="Proteomes" id="UP000176786"/>
    </source>
</evidence>
<keyword evidence="6 9" id="KW-0648">Protein biosynthesis</keyword>
<dbReference type="Gene3D" id="1.10.730.10">
    <property type="entry name" value="Isoleucyl-tRNA Synthetase, Domain 1"/>
    <property type="match status" value="1"/>
</dbReference>
<dbReference type="FunFam" id="1.10.730.10:FF:000002">
    <property type="entry name" value="Leucine--tRNA ligase"/>
    <property type="match status" value="1"/>
</dbReference>
<organism evidence="14 15">
    <name type="scientific">Candidatus Doudnabacteria bacterium RIFCSPHIGHO2_02_FULL_46_11</name>
    <dbReference type="NCBI Taxonomy" id="1817832"/>
    <lineage>
        <taxon>Bacteria</taxon>
        <taxon>Candidatus Doudnaibacteriota</taxon>
    </lineage>
</organism>
<dbReference type="HAMAP" id="MF_00049_B">
    <property type="entry name" value="Leu_tRNA_synth_B"/>
    <property type="match status" value="1"/>
</dbReference>
<dbReference type="FunFam" id="3.40.50.620:FF:000077">
    <property type="entry name" value="Leucine--tRNA ligase"/>
    <property type="match status" value="1"/>
</dbReference>
<feature type="short sequence motif" description="'KMSKS' region" evidence="9">
    <location>
        <begin position="573"/>
        <end position="577"/>
    </location>
</feature>
<evidence type="ECO:0000256" key="3">
    <source>
        <dbReference type="ARBA" id="ARBA00022598"/>
    </source>
</evidence>
<evidence type="ECO:0000256" key="7">
    <source>
        <dbReference type="ARBA" id="ARBA00023146"/>
    </source>
</evidence>
<dbReference type="GO" id="GO:0005829">
    <property type="term" value="C:cytosol"/>
    <property type="evidence" value="ECO:0007669"/>
    <property type="project" value="TreeGrafter"/>
</dbReference>
<keyword evidence="4 9" id="KW-0547">Nucleotide-binding</keyword>
<dbReference type="Pfam" id="PF08264">
    <property type="entry name" value="Anticodon_1"/>
    <property type="match status" value="1"/>
</dbReference>
<dbReference type="InterPro" id="IPR014729">
    <property type="entry name" value="Rossmann-like_a/b/a_fold"/>
</dbReference>
<dbReference type="NCBIfam" id="TIGR00396">
    <property type="entry name" value="leuS_bact"/>
    <property type="match status" value="1"/>
</dbReference>
<keyword evidence="5 9" id="KW-0067">ATP-binding</keyword>
<evidence type="ECO:0000256" key="5">
    <source>
        <dbReference type="ARBA" id="ARBA00022840"/>
    </source>
</evidence>
<keyword evidence="2 9" id="KW-0963">Cytoplasm</keyword>
<dbReference type="SUPFAM" id="SSF52374">
    <property type="entry name" value="Nucleotidylyl transferase"/>
    <property type="match status" value="1"/>
</dbReference>
<dbReference type="SUPFAM" id="SSF47323">
    <property type="entry name" value="Anticodon-binding domain of a subclass of class I aminoacyl-tRNA synthetases"/>
    <property type="match status" value="1"/>
</dbReference>
<name>A0A1F5P4H7_9BACT</name>
<dbReference type="CDD" id="cd00812">
    <property type="entry name" value="LeuRS_core"/>
    <property type="match status" value="1"/>
</dbReference>